<evidence type="ECO:0000313" key="5">
    <source>
        <dbReference type="Proteomes" id="UP000191518"/>
    </source>
</evidence>
<dbReference type="Gene3D" id="3.90.25.10">
    <property type="entry name" value="UDP-galactose 4-epimerase, domain 1"/>
    <property type="match status" value="1"/>
</dbReference>
<dbReference type="InterPro" id="IPR036291">
    <property type="entry name" value="NAD(P)-bd_dom_sf"/>
</dbReference>
<proteinExistence type="predicted"/>
<dbReference type="PANTHER" id="PTHR47706">
    <property type="entry name" value="NMRA-LIKE FAMILY PROTEIN"/>
    <property type="match status" value="1"/>
</dbReference>
<dbReference type="InterPro" id="IPR051609">
    <property type="entry name" value="NmrA/Isoflavone_reductase-like"/>
</dbReference>
<dbReference type="AlphaFoldDB" id="A0A1V6RDN4"/>
<keyword evidence="1" id="KW-0521">NADP</keyword>
<comment type="caution">
    <text evidence="4">The sequence shown here is derived from an EMBL/GenBank/DDBJ whole genome shotgun (WGS) entry which is preliminary data.</text>
</comment>
<reference evidence="5" key="1">
    <citation type="journal article" date="2017" name="Nat. Microbiol.">
        <title>Global analysis of biosynthetic gene clusters reveals vast potential of secondary metabolite production in Penicillium species.</title>
        <authorList>
            <person name="Nielsen J.C."/>
            <person name="Grijseels S."/>
            <person name="Prigent S."/>
            <person name="Ji B."/>
            <person name="Dainat J."/>
            <person name="Nielsen K.F."/>
            <person name="Frisvad J.C."/>
            <person name="Workman M."/>
            <person name="Nielsen J."/>
        </authorList>
    </citation>
    <scope>NUCLEOTIDE SEQUENCE [LARGE SCALE GENOMIC DNA]</scope>
    <source>
        <strain evidence="5">IBT 29486</strain>
    </source>
</reference>
<dbReference type="EMBL" id="MDYP01000065">
    <property type="protein sequence ID" value="OQD99322.1"/>
    <property type="molecule type" value="Genomic_DNA"/>
</dbReference>
<dbReference type="SUPFAM" id="SSF51735">
    <property type="entry name" value="NAD(P)-binding Rossmann-fold domains"/>
    <property type="match status" value="1"/>
</dbReference>
<feature type="domain" description="NmrA-like" evidence="3">
    <location>
        <begin position="4"/>
        <end position="222"/>
    </location>
</feature>
<evidence type="ECO:0000256" key="2">
    <source>
        <dbReference type="ARBA" id="ARBA00023002"/>
    </source>
</evidence>
<dbReference type="STRING" id="29845.A0A1V6RDN4"/>
<keyword evidence="2" id="KW-0560">Oxidoreductase</keyword>
<evidence type="ECO:0000256" key="1">
    <source>
        <dbReference type="ARBA" id="ARBA00022857"/>
    </source>
</evidence>
<evidence type="ECO:0000313" key="4">
    <source>
        <dbReference type="EMBL" id="OQD99322.1"/>
    </source>
</evidence>
<accession>A0A1V6RDN4</accession>
<dbReference type="Proteomes" id="UP000191518">
    <property type="component" value="Unassembled WGS sequence"/>
</dbReference>
<keyword evidence="5" id="KW-1185">Reference proteome</keyword>
<protein>
    <recommendedName>
        <fullName evidence="3">NmrA-like domain-containing protein</fullName>
    </recommendedName>
</protein>
<sequence length="310" mass="34190">MTYNRIAVYGHRGWVSSTIFAALVQSGAPIKVLYRPSSDVSDLPEGITSVKVDVEDQQALEAALQDVDIVISLVGQEGVARQHGFVKAIPHTNVKLFVPSDLAFRCDEQGLRVPVNKVKFEVEIAAKNAGIPTTIILPGYFAESSLSSFLIGVDLPGNRIVFTGDSEHQIVNICTREYVAAAYAAIFAQTPISQLQDTVIGLSELRVTGQDVAKALERKHNAPPTVFRHSLKEADRQMQIRLDQGRPLALAWYCRRVWGSGEVQNVIGSNIWEIPGYQKKTLKDLIEDGELVAYRKATPELKAALEQTFY</sequence>
<dbReference type="OrthoDB" id="5283654at2759"/>
<evidence type="ECO:0000259" key="3">
    <source>
        <dbReference type="Pfam" id="PF05368"/>
    </source>
</evidence>
<organism evidence="4 5">
    <name type="scientific">Penicillium vulpinum</name>
    <dbReference type="NCBI Taxonomy" id="29845"/>
    <lineage>
        <taxon>Eukaryota</taxon>
        <taxon>Fungi</taxon>
        <taxon>Dikarya</taxon>
        <taxon>Ascomycota</taxon>
        <taxon>Pezizomycotina</taxon>
        <taxon>Eurotiomycetes</taxon>
        <taxon>Eurotiomycetidae</taxon>
        <taxon>Eurotiales</taxon>
        <taxon>Aspergillaceae</taxon>
        <taxon>Penicillium</taxon>
    </lineage>
</organism>
<dbReference type="Pfam" id="PF05368">
    <property type="entry name" value="NmrA"/>
    <property type="match status" value="1"/>
</dbReference>
<name>A0A1V6RDN4_9EURO</name>
<dbReference type="GO" id="GO:0016491">
    <property type="term" value="F:oxidoreductase activity"/>
    <property type="evidence" value="ECO:0007669"/>
    <property type="project" value="UniProtKB-KW"/>
</dbReference>
<dbReference type="Gene3D" id="3.40.50.720">
    <property type="entry name" value="NAD(P)-binding Rossmann-like Domain"/>
    <property type="match status" value="1"/>
</dbReference>
<dbReference type="InterPro" id="IPR008030">
    <property type="entry name" value="NmrA-like"/>
</dbReference>
<gene>
    <name evidence="4" type="ORF">PENVUL_c065G07624</name>
</gene>
<dbReference type="PANTHER" id="PTHR47706:SF9">
    <property type="entry name" value="NMRA-LIKE DOMAIN-CONTAINING PROTEIN-RELATED"/>
    <property type="match status" value="1"/>
</dbReference>